<evidence type="ECO:0000256" key="9">
    <source>
        <dbReference type="ARBA" id="ARBA00022801"/>
    </source>
</evidence>
<gene>
    <name evidence="17" type="ORF">SMTD_LOCUS19164</name>
</gene>
<dbReference type="GO" id="GO:0046872">
    <property type="term" value="F:metal ion binding"/>
    <property type="evidence" value="ECO:0007669"/>
    <property type="project" value="UniProtKB-KW"/>
</dbReference>
<keyword evidence="11" id="KW-1133">Transmembrane helix</keyword>
<sequence length="105" mass="11859">MLRREPLTDADLGSHQIIVSGLTSAFPELLVRSKVRSEEHELPTHRLFDYKESVYHSDFQSSLPNDDLFVPITDLVIWVDPLDGTQEYTGKIVCSSLLLCKGLLT</sequence>
<keyword evidence="7" id="KW-0812">Transmembrane</keyword>
<dbReference type="Gene3D" id="3.30.540.10">
    <property type="entry name" value="Fructose-1,6-Bisphosphatase, subunit A, domain 1"/>
    <property type="match status" value="1"/>
</dbReference>
<dbReference type="GO" id="GO:0004441">
    <property type="term" value="F:inositol-1,4-bisphosphate 1-phosphatase activity"/>
    <property type="evidence" value="ECO:0007669"/>
    <property type="project" value="UniProtKB-EC"/>
</dbReference>
<keyword evidence="18" id="KW-1185">Reference proteome</keyword>
<comment type="catalytic activity">
    <reaction evidence="1">
        <text>a myo-inositol phosphate + H2O = myo-inositol + phosphate</text>
        <dbReference type="Rhea" id="RHEA:24056"/>
        <dbReference type="ChEBI" id="CHEBI:15377"/>
        <dbReference type="ChEBI" id="CHEBI:17268"/>
        <dbReference type="ChEBI" id="CHEBI:43474"/>
        <dbReference type="ChEBI" id="CHEBI:84139"/>
        <dbReference type="EC" id="3.1.3.25"/>
    </reaction>
</comment>
<dbReference type="GO" id="GO:0052834">
    <property type="term" value="F:inositol monophosphate phosphatase activity"/>
    <property type="evidence" value="ECO:0007669"/>
    <property type="project" value="UniProtKB-EC"/>
</dbReference>
<protein>
    <recommendedName>
        <fullName evidence="13">Myo-inositol monophosphatase A3</fullName>
        <ecNumber evidence="5">3.1.3.25</ecNumber>
        <ecNumber evidence="16">3.1.3.57</ecNumber>
    </recommendedName>
</protein>
<evidence type="ECO:0000256" key="10">
    <source>
        <dbReference type="ARBA" id="ARBA00022842"/>
    </source>
</evidence>
<dbReference type="InterPro" id="IPR050725">
    <property type="entry name" value="CysQ/Inositol_MonoPase"/>
</dbReference>
<comment type="pathway">
    <text evidence="4">Polyol metabolism; myo-inositol biosynthesis; myo-inositol from D-glucose 6-phosphate: step 2/2.</text>
</comment>
<comment type="catalytic activity">
    <reaction evidence="14">
        <text>1D-myo-inositol 1,3,4-trisphosphate + H2O = 1D-myo-inositol 3,4-bisphosphate + phosphate</text>
        <dbReference type="Rhea" id="RHEA:70319"/>
        <dbReference type="ChEBI" id="CHEBI:15377"/>
        <dbReference type="ChEBI" id="CHEBI:43474"/>
        <dbReference type="ChEBI" id="CHEBI:58414"/>
        <dbReference type="ChEBI" id="CHEBI:83241"/>
    </reaction>
    <physiologicalReaction direction="left-to-right" evidence="14">
        <dbReference type="Rhea" id="RHEA:70320"/>
    </physiologicalReaction>
</comment>
<dbReference type="PANTHER" id="PTHR43028:SF4">
    <property type="entry name" value="INOSITOL MONOPHOSPHATASE 3"/>
    <property type="match status" value="1"/>
</dbReference>
<dbReference type="GO" id="GO:0012505">
    <property type="term" value="C:endomembrane system"/>
    <property type="evidence" value="ECO:0007669"/>
    <property type="project" value="TreeGrafter"/>
</dbReference>
<organism evidence="17 18">
    <name type="scientific">Schistosoma mattheei</name>
    <dbReference type="NCBI Taxonomy" id="31246"/>
    <lineage>
        <taxon>Eukaryota</taxon>
        <taxon>Metazoa</taxon>
        <taxon>Spiralia</taxon>
        <taxon>Lophotrochozoa</taxon>
        <taxon>Platyhelminthes</taxon>
        <taxon>Trematoda</taxon>
        <taxon>Digenea</taxon>
        <taxon>Strigeidida</taxon>
        <taxon>Schistosomatoidea</taxon>
        <taxon>Schistosomatidae</taxon>
        <taxon>Schistosoma</taxon>
    </lineage>
</organism>
<evidence type="ECO:0000256" key="13">
    <source>
        <dbReference type="ARBA" id="ARBA00042119"/>
    </source>
</evidence>
<proteinExistence type="predicted"/>
<evidence type="ECO:0000256" key="5">
    <source>
        <dbReference type="ARBA" id="ARBA00013106"/>
    </source>
</evidence>
<dbReference type="Proteomes" id="UP000269396">
    <property type="component" value="Unassembled WGS sequence"/>
</dbReference>
<dbReference type="EMBL" id="UZAL01041795">
    <property type="protein sequence ID" value="VDP79060.1"/>
    <property type="molecule type" value="Genomic_DNA"/>
</dbReference>
<dbReference type="InterPro" id="IPR020583">
    <property type="entry name" value="Inositol_monoP_metal-BS"/>
</dbReference>
<evidence type="ECO:0000256" key="4">
    <source>
        <dbReference type="ARBA" id="ARBA00005152"/>
    </source>
</evidence>
<dbReference type="GO" id="GO:0016020">
    <property type="term" value="C:membrane"/>
    <property type="evidence" value="ECO:0007669"/>
    <property type="project" value="UniProtKB-SubCell"/>
</dbReference>
<keyword evidence="6" id="KW-0452">Lithium</keyword>
<comment type="subcellular location">
    <subcellularLocation>
        <location evidence="3">Membrane</location>
        <topology evidence="3">Single-pass membrane protein</topology>
    </subcellularLocation>
</comment>
<evidence type="ECO:0000256" key="7">
    <source>
        <dbReference type="ARBA" id="ARBA00022692"/>
    </source>
</evidence>
<name>A0A183PXS8_9TREM</name>
<accession>A0A183PXS8</accession>
<evidence type="ECO:0000256" key="2">
    <source>
        <dbReference type="ARBA" id="ARBA00001946"/>
    </source>
</evidence>
<keyword evidence="8" id="KW-0479">Metal-binding</keyword>
<dbReference type="PANTHER" id="PTHR43028">
    <property type="entry name" value="3'(2'),5'-BISPHOSPHATE NUCLEOTIDASE 1"/>
    <property type="match status" value="1"/>
</dbReference>
<reference evidence="17 18" key="1">
    <citation type="submission" date="2018-11" db="EMBL/GenBank/DDBJ databases">
        <authorList>
            <consortium name="Pathogen Informatics"/>
        </authorList>
    </citation>
    <scope>NUCLEOTIDE SEQUENCE [LARGE SCALE GENOMIC DNA]</scope>
    <source>
        <strain>Denwood</strain>
        <strain evidence="18">Zambia</strain>
    </source>
</reference>
<evidence type="ECO:0000256" key="15">
    <source>
        <dbReference type="ARBA" id="ARBA00044478"/>
    </source>
</evidence>
<dbReference type="EC" id="3.1.3.57" evidence="16"/>
<keyword evidence="10" id="KW-0460">Magnesium</keyword>
<evidence type="ECO:0000256" key="12">
    <source>
        <dbReference type="ARBA" id="ARBA00023136"/>
    </source>
</evidence>
<evidence type="ECO:0000313" key="18">
    <source>
        <dbReference type="Proteomes" id="UP000269396"/>
    </source>
</evidence>
<keyword evidence="9" id="KW-0378">Hydrolase</keyword>
<dbReference type="STRING" id="31246.A0A183PXS8"/>
<evidence type="ECO:0000256" key="11">
    <source>
        <dbReference type="ARBA" id="ARBA00022989"/>
    </source>
</evidence>
<dbReference type="GO" id="GO:0008254">
    <property type="term" value="F:3'-nucleotidase activity"/>
    <property type="evidence" value="ECO:0007669"/>
    <property type="project" value="TreeGrafter"/>
</dbReference>
<evidence type="ECO:0000256" key="1">
    <source>
        <dbReference type="ARBA" id="ARBA00001033"/>
    </source>
</evidence>
<evidence type="ECO:0000256" key="6">
    <source>
        <dbReference type="ARBA" id="ARBA00022671"/>
    </source>
</evidence>
<dbReference type="AlphaFoldDB" id="A0A183PXS8"/>
<dbReference type="EC" id="3.1.3.25" evidence="5"/>
<evidence type="ECO:0000256" key="3">
    <source>
        <dbReference type="ARBA" id="ARBA00004167"/>
    </source>
</evidence>
<dbReference type="PROSITE" id="PS00629">
    <property type="entry name" value="IMP_1"/>
    <property type="match status" value="1"/>
</dbReference>
<comment type="catalytic activity">
    <reaction evidence="15">
        <text>1D-myo-inositol 1,4-bisphosphate + H2O = 1D-myo-inositol 4-phosphate + phosphate</text>
        <dbReference type="Rhea" id="RHEA:15553"/>
        <dbReference type="ChEBI" id="CHEBI:15377"/>
        <dbReference type="ChEBI" id="CHEBI:43474"/>
        <dbReference type="ChEBI" id="CHEBI:58282"/>
        <dbReference type="ChEBI" id="CHEBI:58469"/>
        <dbReference type="EC" id="3.1.3.57"/>
    </reaction>
    <physiologicalReaction direction="left-to-right" evidence="15">
        <dbReference type="Rhea" id="RHEA:15554"/>
    </physiologicalReaction>
</comment>
<dbReference type="SUPFAM" id="SSF56655">
    <property type="entry name" value="Carbohydrate phosphatase"/>
    <property type="match status" value="1"/>
</dbReference>
<evidence type="ECO:0000256" key="14">
    <source>
        <dbReference type="ARBA" id="ARBA00044465"/>
    </source>
</evidence>
<evidence type="ECO:0000256" key="16">
    <source>
        <dbReference type="ARBA" id="ARBA00044519"/>
    </source>
</evidence>
<evidence type="ECO:0000313" key="17">
    <source>
        <dbReference type="EMBL" id="VDP79060.1"/>
    </source>
</evidence>
<keyword evidence="12" id="KW-0472">Membrane</keyword>
<evidence type="ECO:0000256" key="8">
    <source>
        <dbReference type="ARBA" id="ARBA00022723"/>
    </source>
</evidence>
<comment type="cofactor">
    <cofactor evidence="2">
        <name>Mg(2+)</name>
        <dbReference type="ChEBI" id="CHEBI:18420"/>
    </cofactor>
</comment>